<comment type="caution">
    <text evidence="15">The sequence shown here is derived from an EMBL/GenBank/DDBJ whole genome shotgun (WGS) entry which is preliminary data.</text>
</comment>
<name>A0ABR5P9H6_9LACO</name>
<proteinExistence type="inferred from homology"/>
<evidence type="ECO:0000256" key="2">
    <source>
        <dbReference type="ARBA" id="ARBA00022490"/>
    </source>
</evidence>
<dbReference type="InterPro" id="IPR011335">
    <property type="entry name" value="Restrct_endonuc-II-like"/>
</dbReference>
<evidence type="ECO:0000256" key="5">
    <source>
        <dbReference type="ARBA" id="ARBA00022759"/>
    </source>
</evidence>
<keyword evidence="6 13" id="KW-0227">DNA damage</keyword>
<comment type="similarity">
    <text evidence="11 13">Belongs to the RecU family.</text>
</comment>
<accession>A0ABR5P9H6</accession>
<evidence type="ECO:0000256" key="6">
    <source>
        <dbReference type="ARBA" id="ARBA00022763"/>
    </source>
</evidence>
<dbReference type="CDD" id="cd22354">
    <property type="entry name" value="RecU-like"/>
    <property type="match status" value="1"/>
</dbReference>
<evidence type="ECO:0000256" key="1">
    <source>
        <dbReference type="ARBA" id="ARBA00004496"/>
    </source>
</evidence>
<dbReference type="InterPro" id="IPR011856">
    <property type="entry name" value="tRNA_endonuc-like_dom_sf"/>
</dbReference>
<feature type="site" description="Transition state stabilizer" evidence="13">
    <location>
        <position position="136"/>
    </location>
</feature>
<evidence type="ECO:0000313" key="15">
    <source>
        <dbReference type="EMBL" id="KRK99723.1"/>
    </source>
</evidence>
<evidence type="ECO:0000256" key="4">
    <source>
        <dbReference type="ARBA" id="ARBA00022723"/>
    </source>
</evidence>
<evidence type="ECO:0000256" key="12">
    <source>
        <dbReference type="ARBA" id="ARBA00029523"/>
    </source>
</evidence>
<feature type="binding site" evidence="13">
    <location>
        <position position="134"/>
    </location>
    <ligand>
        <name>Mg(2+)</name>
        <dbReference type="ChEBI" id="CHEBI:18420"/>
    </ligand>
</feature>
<keyword evidence="4 13" id="KW-0479">Metal-binding</keyword>
<evidence type="ECO:0000256" key="11">
    <source>
        <dbReference type="ARBA" id="ARBA00023447"/>
    </source>
</evidence>
<keyword evidence="7 13" id="KW-0378">Hydrolase</keyword>
<dbReference type="EMBL" id="AZDO01000003">
    <property type="protein sequence ID" value="KRK99723.1"/>
    <property type="molecule type" value="Genomic_DNA"/>
</dbReference>
<dbReference type="NCBIfam" id="NF002584">
    <property type="entry name" value="PRK02234.1-5"/>
    <property type="match status" value="1"/>
</dbReference>
<comment type="cofactor">
    <cofactor evidence="13">
        <name>Mg(2+)</name>
        <dbReference type="ChEBI" id="CHEBI:18420"/>
    </cofactor>
    <text evidence="13">Binds 1 Mg(2+) ion per subunit.</text>
</comment>
<evidence type="ECO:0000256" key="8">
    <source>
        <dbReference type="ARBA" id="ARBA00022842"/>
    </source>
</evidence>
<reference evidence="15 16" key="1">
    <citation type="journal article" date="2015" name="Genome Announc.">
        <title>Expanding the biotechnology potential of lactobacilli through comparative genomics of 213 strains and associated genera.</title>
        <authorList>
            <person name="Sun Z."/>
            <person name="Harris H.M."/>
            <person name="McCann A."/>
            <person name="Guo C."/>
            <person name="Argimon S."/>
            <person name="Zhang W."/>
            <person name="Yang X."/>
            <person name="Jeffery I.B."/>
            <person name="Cooney J.C."/>
            <person name="Kagawa T.F."/>
            <person name="Liu W."/>
            <person name="Song Y."/>
            <person name="Salvetti E."/>
            <person name="Wrobel A."/>
            <person name="Rasinkangas P."/>
            <person name="Parkhill J."/>
            <person name="Rea M.C."/>
            <person name="O'Sullivan O."/>
            <person name="Ritari J."/>
            <person name="Douillard F.P."/>
            <person name="Paul Ross R."/>
            <person name="Yang R."/>
            <person name="Briner A.E."/>
            <person name="Felis G.E."/>
            <person name="de Vos W.M."/>
            <person name="Barrangou R."/>
            <person name="Klaenhammer T.R."/>
            <person name="Caufield P.W."/>
            <person name="Cui Y."/>
            <person name="Zhang H."/>
            <person name="O'Toole P.W."/>
        </authorList>
    </citation>
    <scope>NUCLEOTIDE SEQUENCE [LARGE SCALE GENOMIC DNA]</scope>
    <source>
        <strain evidence="15 16">JCM 17355</strain>
    </source>
</reference>
<comment type="subcellular location">
    <subcellularLocation>
        <location evidence="1 13">Cytoplasm</location>
    </subcellularLocation>
</comment>
<comment type="function">
    <text evidence="13">Endonuclease that resolves Holliday junction intermediates in genetic recombination. Cleaves mobile four-strand junctions by introducing symmetrical nicks in paired strands. Promotes annealing of linear ssDNA with homologous dsDNA. Required for DNA repair, homologous recombination and chromosome segregation.</text>
</comment>
<evidence type="ECO:0000256" key="10">
    <source>
        <dbReference type="ARBA" id="ARBA00023204"/>
    </source>
</evidence>
<comment type="catalytic activity">
    <reaction evidence="13">
        <text>Endonucleolytic cleavage at a junction such as a reciprocal single-stranded crossover between two homologous DNA duplexes (Holliday junction).</text>
        <dbReference type="EC" id="3.1.21.10"/>
    </reaction>
</comment>
<dbReference type="GO" id="GO:0004519">
    <property type="term" value="F:endonuclease activity"/>
    <property type="evidence" value="ECO:0007669"/>
    <property type="project" value="UniProtKB-KW"/>
</dbReference>
<dbReference type="SUPFAM" id="SSF52980">
    <property type="entry name" value="Restriction endonuclease-like"/>
    <property type="match status" value="1"/>
</dbReference>
<feature type="binding site" evidence="13">
    <location>
        <position position="153"/>
    </location>
    <ligand>
        <name>Mg(2+)</name>
        <dbReference type="ChEBI" id="CHEBI:18420"/>
    </ligand>
</feature>
<feature type="binding site" evidence="13">
    <location>
        <position position="119"/>
    </location>
    <ligand>
        <name>Mg(2+)</name>
        <dbReference type="ChEBI" id="CHEBI:18420"/>
    </ligand>
</feature>
<evidence type="ECO:0000256" key="14">
    <source>
        <dbReference type="NCBIfam" id="TIGR00648"/>
    </source>
</evidence>
<dbReference type="InterPro" id="IPR004612">
    <property type="entry name" value="Resolv_RecU"/>
</dbReference>
<protein>
    <recommendedName>
        <fullName evidence="12 13">Holliday junction resolvase RecU</fullName>
        <ecNumber evidence="13 14">3.1.21.10</ecNumber>
    </recommendedName>
    <alternativeName>
        <fullName evidence="13">Recombination protein U homolog</fullName>
    </alternativeName>
</protein>
<keyword evidence="3 13" id="KW-0540">Nuclease</keyword>
<dbReference type="Gene3D" id="3.40.1350.10">
    <property type="match status" value="1"/>
</dbReference>
<dbReference type="EC" id="3.1.21.10" evidence="13 14"/>
<evidence type="ECO:0000313" key="16">
    <source>
        <dbReference type="Proteomes" id="UP000051379"/>
    </source>
</evidence>
<keyword evidence="10 13" id="KW-0234">DNA repair</keyword>
<evidence type="ECO:0000256" key="13">
    <source>
        <dbReference type="HAMAP-Rule" id="MF_00130"/>
    </source>
</evidence>
<keyword evidence="16" id="KW-1185">Reference proteome</keyword>
<keyword evidence="5 13" id="KW-0255">Endonuclease</keyword>
<organism evidence="15 16">
    <name type="scientific">Companilactobacillus futsaii JCM 17355</name>
    <dbReference type="NCBI Taxonomy" id="1423818"/>
    <lineage>
        <taxon>Bacteria</taxon>
        <taxon>Bacillati</taxon>
        <taxon>Bacillota</taxon>
        <taxon>Bacilli</taxon>
        <taxon>Lactobacillales</taxon>
        <taxon>Lactobacillaceae</taxon>
        <taxon>Companilactobacillus</taxon>
    </lineage>
</organism>
<evidence type="ECO:0000256" key="9">
    <source>
        <dbReference type="ARBA" id="ARBA00023172"/>
    </source>
</evidence>
<sequence length="239" mass="28055">MIHRFLIIKNPPNNYYFYHHGIICRVGVDILKINYPDGRVFHNNRPSRPSLNTSAKKKLIFGDRGMTLEEEINESNKYYRSHDIAVVYKKPTPIQIVKVDYPKRSKAVIREAYFRQASTTDYNGVYNGYYVDFEAKETKNKNTFPLKNFHQHQIDHLRMCQKQGGICFVIIKYVTLKRYFVMPADDLFVHWDAQRHDGAKSIQLKDIVDCSIEIKANYDPTLPYIDAIQQLIESGKEKE</sequence>
<keyword evidence="8 13" id="KW-0460">Magnesium</keyword>
<keyword evidence="2 13" id="KW-0963">Cytoplasm</keyword>
<evidence type="ECO:0000256" key="7">
    <source>
        <dbReference type="ARBA" id="ARBA00022801"/>
    </source>
</evidence>
<dbReference type="Proteomes" id="UP000051379">
    <property type="component" value="Unassembled WGS sequence"/>
</dbReference>
<dbReference type="Pfam" id="PF03838">
    <property type="entry name" value="RecU"/>
    <property type="match status" value="1"/>
</dbReference>
<gene>
    <name evidence="13" type="primary">recU</name>
    <name evidence="15" type="ORF">FC88_GL001960</name>
</gene>
<keyword evidence="9 13" id="KW-0233">DNA recombination</keyword>
<evidence type="ECO:0000256" key="3">
    <source>
        <dbReference type="ARBA" id="ARBA00022722"/>
    </source>
</evidence>
<feature type="binding site" evidence="13">
    <location>
        <position position="121"/>
    </location>
    <ligand>
        <name>Mg(2+)</name>
        <dbReference type="ChEBI" id="CHEBI:18420"/>
    </ligand>
</feature>
<dbReference type="NCBIfam" id="TIGR00648">
    <property type="entry name" value="recU"/>
    <property type="match status" value="1"/>
</dbReference>
<dbReference type="HAMAP" id="MF_00130">
    <property type="entry name" value="RecU"/>
    <property type="match status" value="1"/>
</dbReference>